<feature type="transmembrane region" description="Helical" evidence="9">
    <location>
        <begin position="26"/>
        <end position="59"/>
    </location>
</feature>
<evidence type="ECO:0000313" key="12">
    <source>
        <dbReference type="Proteomes" id="UP001058271"/>
    </source>
</evidence>
<dbReference type="PANTHER" id="PTHR24421">
    <property type="entry name" value="NITRATE/NITRITE SENSOR PROTEIN NARX-RELATED"/>
    <property type="match status" value="1"/>
</dbReference>
<evidence type="ECO:0000256" key="9">
    <source>
        <dbReference type="SAM" id="Phobius"/>
    </source>
</evidence>
<evidence type="ECO:0000256" key="5">
    <source>
        <dbReference type="ARBA" id="ARBA00022741"/>
    </source>
</evidence>
<dbReference type="Pfam" id="PF13796">
    <property type="entry name" value="Sensor"/>
    <property type="match status" value="1"/>
</dbReference>
<keyword evidence="6" id="KW-0418">Kinase</keyword>
<evidence type="ECO:0000256" key="8">
    <source>
        <dbReference type="ARBA" id="ARBA00023012"/>
    </source>
</evidence>
<evidence type="ECO:0000259" key="10">
    <source>
        <dbReference type="SMART" id="SM00387"/>
    </source>
</evidence>
<dbReference type="Gene3D" id="3.30.565.10">
    <property type="entry name" value="Histidine kinase-like ATPase, C-terminal domain"/>
    <property type="match status" value="1"/>
</dbReference>
<dbReference type="InterPro" id="IPR011712">
    <property type="entry name" value="Sig_transdc_His_kin_sub3_dim/P"/>
</dbReference>
<evidence type="ECO:0000256" key="6">
    <source>
        <dbReference type="ARBA" id="ARBA00022777"/>
    </source>
</evidence>
<feature type="transmembrane region" description="Helical" evidence="9">
    <location>
        <begin position="160"/>
        <end position="185"/>
    </location>
</feature>
<name>A0ABY5ZBV0_9ACTN</name>
<dbReference type="EMBL" id="CP073721">
    <property type="protein sequence ID" value="UWZ39534.1"/>
    <property type="molecule type" value="Genomic_DNA"/>
</dbReference>
<dbReference type="InterPro" id="IPR003594">
    <property type="entry name" value="HATPase_dom"/>
</dbReference>
<dbReference type="RefSeq" id="WP_260728946.1">
    <property type="nucleotide sequence ID" value="NZ_BAAABS010000016.1"/>
</dbReference>
<keyword evidence="9" id="KW-0472">Membrane</keyword>
<evidence type="ECO:0000256" key="1">
    <source>
        <dbReference type="ARBA" id="ARBA00000085"/>
    </source>
</evidence>
<evidence type="ECO:0000256" key="3">
    <source>
        <dbReference type="ARBA" id="ARBA00022553"/>
    </source>
</evidence>
<keyword evidence="7" id="KW-0067">ATP-binding</keyword>
<evidence type="ECO:0000313" key="11">
    <source>
        <dbReference type="EMBL" id="UWZ39534.1"/>
    </source>
</evidence>
<sequence>MADTAWEALRGKPLRFFASLWPLRTLTYVLSGAVIGALCLVWIPVALVLGAVVAAPALTRPLAALERRRVALLGGPPLPDPHRRPDRPGLIAWLRFRYREAVTWRELAYLGLHATVLLALDVAAVVILAAPILALGSVNLTASRTATDPAAGVSSDGLDVVVGVLVAVLAGLALLVVGFLAIYAVPLAAIAHAKVARLLLAPGPGETVRMLTRSRARLVDAFEVERRRIERDLHDGAQQRLLSLGMMLVGAQLEFDDRPEAARALINQAAEEAKTALAELRELIRGIHPHVLTDLGLPAAVAELADRASVPVTVALDLPRRLPSTVESTAYFVVAEALSNAAKHATATQISVTGGLTSAHLGIEVRDDGVGGADPGGGTGLAGLADRVDAHGGTLTLSSPPGGPTVLRLELPCA</sequence>
<keyword evidence="5" id="KW-0547">Nucleotide-binding</keyword>
<evidence type="ECO:0000256" key="4">
    <source>
        <dbReference type="ARBA" id="ARBA00022679"/>
    </source>
</evidence>
<keyword evidence="9" id="KW-1133">Transmembrane helix</keyword>
<protein>
    <recommendedName>
        <fullName evidence="2">histidine kinase</fullName>
        <ecNumber evidence="2">2.7.13.3</ecNumber>
    </recommendedName>
</protein>
<dbReference type="InterPro" id="IPR050482">
    <property type="entry name" value="Sensor_HK_TwoCompSys"/>
</dbReference>
<evidence type="ECO:0000256" key="2">
    <source>
        <dbReference type="ARBA" id="ARBA00012438"/>
    </source>
</evidence>
<gene>
    <name evidence="11" type="ORF">Drose_15630</name>
</gene>
<dbReference type="SMART" id="SM00387">
    <property type="entry name" value="HATPase_c"/>
    <property type="match status" value="1"/>
</dbReference>
<dbReference type="EC" id="2.7.13.3" evidence="2"/>
<feature type="domain" description="Histidine kinase/HSP90-like ATPase" evidence="10">
    <location>
        <begin position="325"/>
        <end position="414"/>
    </location>
</feature>
<proteinExistence type="predicted"/>
<reference evidence="11" key="1">
    <citation type="submission" date="2021-04" db="EMBL/GenBank/DDBJ databases">
        <title>Biosynthetic gene clusters of Dactylosporangioum roseum.</title>
        <authorList>
            <person name="Hartkoorn R.C."/>
            <person name="Beaudoing E."/>
            <person name="Hot D."/>
            <person name="Moureu S."/>
        </authorList>
    </citation>
    <scope>NUCLEOTIDE SEQUENCE</scope>
    <source>
        <strain evidence="11">NRRL B-16295</strain>
    </source>
</reference>
<evidence type="ECO:0000256" key="7">
    <source>
        <dbReference type="ARBA" id="ARBA00022840"/>
    </source>
</evidence>
<feature type="transmembrane region" description="Helical" evidence="9">
    <location>
        <begin position="107"/>
        <end position="140"/>
    </location>
</feature>
<keyword evidence="8" id="KW-0902">Two-component regulatory system</keyword>
<organism evidence="11 12">
    <name type="scientific">Dactylosporangium roseum</name>
    <dbReference type="NCBI Taxonomy" id="47989"/>
    <lineage>
        <taxon>Bacteria</taxon>
        <taxon>Bacillati</taxon>
        <taxon>Actinomycetota</taxon>
        <taxon>Actinomycetes</taxon>
        <taxon>Micromonosporales</taxon>
        <taxon>Micromonosporaceae</taxon>
        <taxon>Dactylosporangium</taxon>
    </lineage>
</organism>
<dbReference type="InterPro" id="IPR036890">
    <property type="entry name" value="HATPase_C_sf"/>
</dbReference>
<comment type="catalytic activity">
    <reaction evidence="1">
        <text>ATP + protein L-histidine = ADP + protein N-phospho-L-histidine.</text>
        <dbReference type="EC" id="2.7.13.3"/>
    </reaction>
</comment>
<dbReference type="InterPro" id="IPR025828">
    <property type="entry name" value="Put_sensor_dom"/>
</dbReference>
<dbReference type="Gene3D" id="1.20.5.1930">
    <property type="match status" value="1"/>
</dbReference>
<dbReference type="Pfam" id="PF02518">
    <property type="entry name" value="HATPase_c"/>
    <property type="match status" value="1"/>
</dbReference>
<dbReference type="Pfam" id="PF07730">
    <property type="entry name" value="HisKA_3"/>
    <property type="match status" value="1"/>
</dbReference>
<dbReference type="Proteomes" id="UP001058271">
    <property type="component" value="Chromosome"/>
</dbReference>
<keyword evidence="4" id="KW-0808">Transferase</keyword>
<keyword evidence="3" id="KW-0597">Phosphoprotein</keyword>
<keyword evidence="12" id="KW-1185">Reference proteome</keyword>
<dbReference type="SUPFAM" id="SSF55874">
    <property type="entry name" value="ATPase domain of HSP90 chaperone/DNA topoisomerase II/histidine kinase"/>
    <property type="match status" value="1"/>
</dbReference>
<dbReference type="PANTHER" id="PTHR24421:SF10">
    <property type="entry name" value="NITRATE_NITRITE SENSOR PROTEIN NARQ"/>
    <property type="match status" value="1"/>
</dbReference>
<accession>A0ABY5ZBV0</accession>
<keyword evidence="9" id="KW-0812">Transmembrane</keyword>